<dbReference type="PANTHER" id="PTHR36409">
    <property type="entry name" value="EXPRESSED PROTEIN"/>
    <property type="match status" value="1"/>
</dbReference>
<dbReference type="PaxDb" id="3827-XP_004512123.1"/>
<dbReference type="RefSeq" id="XP_004512123.1">
    <property type="nucleotide sequence ID" value="XM_004512066.2"/>
</dbReference>
<feature type="compositionally biased region" description="Polar residues" evidence="1">
    <location>
        <begin position="189"/>
        <end position="207"/>
    </location>
</feature>
<evidence type="ECO:0000313" key="2">
    <source>
        <dbReference type="Proteomes" id="UP000087171"/>
    </source>
</evidence>
<dbReference type="Proteomes" id="UP000087171">
    <property type="component" value="Chromosome Ca8"/>
</dbReference>
<organism evidence="2 3">
    <name type="scientific">Cicer arietinum</name>
    <name type="common">Chickpea</name>
    <name type="synonym">Garbanzo</name>
    <dbReference type="NCBI Taxonomy" id="3827"/>
    <lineage>
        <taxon>Eukaryota</taxon>
        <taxon>Viridiplantae</taxon>
        <taxon>Streptophyta</taxon>
        <taxon>Embryophyta</taxon>
        <taxon>Tracheophyta</taxon>
        <taxon>Spermatophyta</taxon>
        <taxon>Magnoliopsida</taxon>
        <taxon>eudicotyledons</taxon>
        <taxon>Gunneridae</taxon>
        <taxon>Pentapetalae</taxon>
        <taxon>rosids</taxon>
        <taxon>fabids</taxon>
        <taxon>Fabales</taxon>
        <taxon>Fabaceae</taxon>
        <taxon>Papilionoideae</taxon>
        <taxon>50 kb inversion clade</taxon>
        <taxon>NPAAA clade</taxon>
        <taxon>Hologalegina</taxon>
        <taxon>IRL clade</taxon>
        <taxon>Cicereae</taxon>
        <taxon>Cicer</taxon>
    </lineage>
</organism>
<dbReference type="eggNOG" id="ENOG502QQB0">
    <property type="taxonomic scope" value="Eukaryota"/>
</dbReference>
<protein>
    <submittedName>
        <fullName evidence="3">Uncharacterized protein LOC101498564</fullName>
    </submittedName>
</protein>
<feature type="region of interest" description="Disordered" evidence="1">
    <location>
        <begin position="1"/>
        <end position="23"/>
    </location>
</feature>
<dbReference type="AlphaFoldDB" id="A0A1S2YYY9"/>
<feature type="compositionally biased region" description="Polar residues" evidence="1">
    <location>
        <begin position="1"/>
        <end position="13"/>
    </location>
</feature>
<accession>A0A1S2YYY9</accession>
<feature type="region of interest" description="Disordered" evidence="1">
    <location>
        <begin position="183"/>
        <end position="207"/>
    </location>
</feature>
<dbReference type="GeneID" id="101498564"/>
<reference evidence="3" key="2">
    <citation type="submission" date="2025-08" db="UniProtKB">
        <authorList>
            <consortium name="RefSeq"/>
        </authorList>
    </citation>
    <scope>IDENTIFICATION</scope>
    <source>
        <tissue evidence="3">Etiolated seedlings</tissue>
    </source>
</reference>
<evidence type="ECO:0000313" key="3">
    <source>
        <dbReference type="RefSeq" id="XP_004512123.1"/>
    </source>
</evidence>
<dbReference type="STRING" id="3827.A0A1S2YYY9"/>
<proteinExistence type="predicted"/>
<name>A0A1S2YYY9_CICAR</name>
<keyword evidence="2" id="KW-1185">Reference proteome</keyword>
<sequence>MGASESTLSSLQTPGDKITTVTERLETSDPILERLKSLKITPPVLTSPPTEGTLTDILVKRPSSSSASATVNPKVLLELFSMYRDWQEEKVQAISKKQEEIENRIEVADALAIKLFKRYNHSTSTMKTASQHLSGVHGLQVEIGELKGRLNEVISNCDALCKRIAAEGPEPLRSSIKPFAIAKPDREISSSSTSLQTVTKTIPPSAE</sequence>
<evidence type="ECO:0000256" key="1">
    <source>
        <dbReference type="SAM" id="MobiDB-lite"/>
    </source>
</evidence>
<reference evidence="2" key="1">
    <citation type="journal article" date="2013" name="Nat. Biotechnol.">
        <title>Draft genome sequence of chickpea (Cicer arietinum) provides a resource for trait improvement.</title>
        <authorList>
            <person name="Varshney R.K."/>
            <person name="Song C."/>
            <person name="Saxena R.K."/>
            <person name="Azam S."/>
            <person name="Yu S."/>
            <person name="Sharpe A.G."/>
            <person name="Cannon S."/>
            <person name="Baek J."/>
            <person name="Rosen B.D."/>
            <person name="Tar'an B."/>
            <person name="Millan T."/>
            <person name="Zhang X."/>
            <person name="Ramsay L.D."/>
            <person name="Iwata A."/>
            <person name="Wang Y."/>
            <person name="Nelson W."/>
            <person name="Farmer A.D."/>
            <person name="Gaur P.M."/>
            <person name="Soderlund C."/>
            <person name="Penmetsa R.V."/>
            <person name="Xu C."/>
            <person name="Bharti A.K."/>
            <person name="He W."/>
            <person name="Winter P."/>
            <person name="Zhao S."/>
            <person name="Hane J.K."/>
            <person name="Carrasquilla-Garcia N."/>
            <person name="Condie J.A."/>
            <person name="Upadhyaya H.D."/>
            <person name="Luo M.C."/>
            <person name="Thudi M."/>
            <person name="Gowda C.L."/>
            <person name="Singh N.P."/>
            <person name="Lichtenzveig J."/>
            <person name="Gali K.K."/>
            <person name="Rubio J."/>
            <person name="Nadarajan N."/>
            <person name="Dolezel J."/>
            <person name="Bansal K.C."/>
            <person name="Xu X."/>
            <person name="Edwards D."/>
            <person name="Zhang G."/>
            <person name="Kahl G."/>
            <person name="Gil J."/>
            <person name="Singh K.B."/>
            <person name="Datta S.K."/>
            <person name="Jackson S.A."/>
            <person name="Wang J."/>
            <person name="Cook D.R."/>
        </authorList>
    </citation>
    <scope>NUCLEOTIDE SEQUENCE [LARGE SCALE GENOMIC DNA]</scope>
    <source>
        <strain evidence="2">cv. CDC Frontier</strain>
    </source>
</reference>
<gene>
    <name evidence="3" type="primary">LOC101498564</name>
</gene>
<dbReference type="OrthoDB" id="1060596at2759"/>
<dbReference type="PANTHER" id="PTHR36409:SF1">
    <property type="entry name" value="BLOC-1-RELATED COMPLEX SUBUNIT 5"/>
    <property type="match status" value="1"/>
</dbReference>
<dbReference type="KEGG" id="cam:101498564"/>